<evidence type="ECO:0000313" key="2">
    <source>
        <dbReference type="Proteomes" id="UP000054016"/>
    </source>
</evidence>
<evidence type="ECO:0000313" key="1">
    <source>
        <dbReference type="EMBL" id="KON32157.1"/>
    </source>
</evidence>
<dbReference type="AlphaFoldDB" id="A0A0M0BU68"/>
<dbReference type="EMBL" id="LFWV01000010">
    <property type="protein sequence ID" value="KON32157.1"/>
    <property type="molecule type" value="Genomic_DNA"/>
</dbReference>
<sequence>MSNEVITLALKSSLQEIQNACPDVTSTFIFKNGKILSQENTNEENAIQTVAAYDTIAERTDIIDGLENITIQSAEGKVNITAINDIHLATVSSNEADEKYVNTLTRILIPIVIKLVEQIQPVSKDNETIIIDQSEPEEDTAEETVVETEETSDEIAEDIKNYQPNETEIETVTTELDEETEEAEPEVNYEPLLPEPPVTQLIIENLKGFRVPSDTVRVDEEVITQWNELYSDNKIDEVEVEAMNGKTTRCKVKPIKKSKDAGKGIIKMPEKIQLSLEAAAGELVTVKPAVE</sequence>
<dbReference type="Proteomes" id="UP000054016">
    <property type="component" value="Unassembled WGS sequence"/>
</dbReference>
<organism evidence="1 2">
    <name type="scientific">miscellaneous Crenarchaeota group-1 archaeon SG8-32-3</name>
    <dbReference type="NCBI Taxonomy" id="1685125"/>
    <lineage>
        <taxon>Archaea</taxon>
        <taxon>Candidatus Bathyarchaeota</taxon>
        <taxon>MCG-1</taxon>
    </lineage>
</organism>
<accession>A0A0M0BU68</accession>
<protein>
    <submittedName>
        <fullName evidence="1">Uncharacterized protein</fullName>
    </submittedName>
</protein>
<name>A0A0M0BU68_9ARCH</name>
<comment type="caution">
    <text evidence="1">The sequence shown here is derived from an EMBL/GenBank/DDBJ whole genome shotgun (WGS) entry which is preliminary data.</text>
</comment>
<proteinExistence type="predicted"/>
<gene>
    <name evidence="1" type="ORF">AC478_01050</name>
</gene>
<reference evidence="2" key="1">
    <citation type="submission" date="2015-06" db="EMBL/GenBank/DDBJ databases">
        <title>New insights into the roles of widespread benthic archaea in carbon and nitrogen cycling.</title>
        <authorList>
            <person name="Lazar C.S."/>
            <person name="Baker B.J."/>
            <person name="Seitz K.W."/>
            <person name="Hyde A.S."/>
            <person name="Dick G.J."/>
            <person name="Hinrichs K.-U."/>
            <person name="Teske A.P."/>
        </authorList>
    </citation>
    <scope>NUCLEOTIDE SEQUENCE [LARGE SCALE GENOMIC DNA]</scope>
</reference>